<name>A0A1M6U511_9FIRM</name>
<dbReference type="OrthoDB" id="1684531at2"/>
<dbReference type="InterPro" id="IPR009057">
    <property type="entry name" value="Homeodomain-like_sf"/>
</dbReference>
<feature type="non-terminal residue" evidence="1">
    <location>
        <position position="92"/>
    </location>
</feature>
<proteinExistence type="predicted"/>
<dbReference type="Proteomes" id="UP000183997">
    <property type="component" value="Unassembled WGS sequence"/>
</dbReference>
<keyword evidence="2" id="KW-1185">Reference proteome</keyword>
<dbReference type="Gene3D" id="1.10.10.60">
    <property type="entry name" value="Homeodomain-like"/>
    <property type="match status" value="1"/>
</dbReference>
<reference evidence="2" key="1">
    <citation type="submission" date="2016-11" db="EMBL/GenBank/DDBJ databases">
        <authorList>
            <person name="Varghese N."/>
            <person name="Submissions S."/>
        </authorList>
    </citation>
    <scope>NUCLEOTIDE SEQUENCE [LARGE SCALE GENOMIC DNA]</scope>
    <source>
        <strain evidence="2">DSM 10349</strain>
    </source>
</reference>
<protein>
    <recommendedName>
        <fullName evidence="3">Transposase</fullName>
    </recommendedName>
</protein>
<dbReference type="EMBL" id="FRAR01000019">
    <property type="protein sequence ID" value="SHK64249.1"/>
    <property type="molecule type" value="Genomic_DNA"/>
</dbReference>
<dbReference type="RefSeq" id="WP_139257370.1">
    <property type="nucleotide sequence ID" value="NZ_FRAR01000019.1"/>
</dbReference>
<evidence type="ECO:0008006" key="3">
    <source>
        <dbReference type="Google" id="ProtNLM"/>
    </source>
</evidence>
<gene>
    <name evidence="1" type="ORF">SAMN02745123_02567</name>
</gene>
<dbReference type="SUPFAM" id="SSF46689">
    <property type="entry name" value="Homeodomain-like"/>
    <property type="match status" value="1"/>
</dbReference>
<dbReference type="AlphaFoldDB" id="A0A1M6U511"/>
<accession>A0A1M6U511</accession>
<evidence type="ECO:0000313" key="1">
    <source>
        <dbReference type="EMBL" id="SHK64249.1"/>
    </source>
</evidence>
<evidence type="ECO:0000313" key="2">
    <source>
        <dbReference type="Proteomes" id="UP000183997"/>
    </source>
</evidence>
<sequence length="92" mass="10554">MSGKKGMPRYSEETKETVIRAYRQGVSINSLSKTYGISRYAIQSWCGLRKEVELRHAAPLPKGRPKMKPETQAQIIKRLTMENELLRNFLSA</sequence>
<organism evidence="1 2">
    <name type="scientific">Desulforamulus aeronauticus DSM 10349</name>
    <dbReference type="NCBI Taxonomy" id="1121421"/>
    <lineage>
        <taxon>Bacteria</taxon>
        <taxon>Bacillati</taxon>
        <taxon>Bacillota</taxon>
        <taxon>Clostridia</taxon>
        <taxon>Eubacteriales</taxon>
        <taxon>Peptococcaceae</taxon>
        <taxon>Desulforamulus</taxon>
    </lineage>
</organism>